<comment type="caution">
    <text evidence="1">The sequence shown here is derived from an EMBL/GenBank/DDBJ whole genome shotgun (WGS) entry which is preliminary data.</text>
</comment>
<protein>
    <submittedName>
        <fullName evidence="1">Uncharacterized protein</fullName>
    </submittedName>
</protein>
<proteinExistence type="predicted"/>
<evidence type="ECO:0000313" key="1">
    <source>
        <dbReference type="EMBL" id="KAJ9116826.1"/>
    </source>
</evidence>
<reference evidence="1" key="1">
    <citation type="submission" date="2023-04" db="EMBL/GenBank/DDBJ databases">
        <title>Draft Genome sequencing of Naganishia species isolated from polar environments using Oxford Nanopore Technology.</title>
        <authorList>
            <person name="Leo P."/>
            <person name="Venkateswaran K."/>
        </authorList>
    </citation>
    <scope>NUCLEOTIDE SEQUENCE</scope>
    <source>
        <strain evidence="1">DBVPG 5303</strain>
    </source>
</reference>
<dbReference type="EMBL" id="JASBWV010000034">
    <property type="protein sequence ID" value="KAJ9116826.1"/>
    <property type="molecule type" value="Genomic_DNA"/>
</dbReference>
<evidence type="ECO:0000313" key="2">
    <source>
        <dbReference type="Proteomes" id="UP001234202"/>
    </source>
</evidence>
<gene>
    <name evidence="1" type="ORF">QFC24_006631</name>
</gene>
<keyword evidence="2" id="KW-1185">Reference proteome</keyword>
<sequence>MIVRTAIPTARIICRHDTLLLSAGSRIGSLRENRVPGRRWNSGVQAASALPSKSERTEHREKQQKADPSHAGQLAKLIGDSIKITGPLPVARYMQFCLGHPTQGYYTRKRGGAPPAAATGFDKESTQVPAVDETTSKVLKQVENDVFGRKGDFITSPEISQMFGELIGVWFLSQWAAQGQPKKVRIVELGPGRGTLLDDILRTFRAVPSFPITSIKSVDLVETSEPLRVQQREKIQTRINTFGGHGSAVKLNFWNWIGEVPIEKDTFTMVLAHEFFDALPINVFQRTEEGWREVCVNFDPEWTSSSSVSSRPRTPADQAASTPATQANSGLTLAVSREPTTMSQVLPATSDRFASVPVGGRVEISKDSFETMRMVGQLISAANDEDVSANKSGGVGGAGLVIDYGTDGFSSNSFRAFRRHEIVHVFDDPGSADLTANVDFAYMKEALDSAATPHGPINQRTFLTSLGLAPRLDKLLQSAQTKERKLDIANAARRLVDENGMGGEYQFLGITPRKTVPDDQSKQLTPVYPFETGNP</sequence>
<organism evidence="1 2">
    <name type="scientific">Naganishia onofrii</name>
    <dbReference type="NCBI Taxonomy" id="1851511"/>
    <lineage>
        <taxon>Eukaryota</taxon>
        <taxon>Fungi</taxon>
        <taxon>Dikarya</taxon>
        <taxon>Basidiomycota</taxon>
        <taxon>Agaricomycotina</taxon>
        <taxon>Tremellomycetes</taxon>
        <taxon>Filobasidiales</taxon>
        <taxon>Filobasidiaceae</taxon>
        <taxon>Naganishia</taxon>
    </lineage>
</organism>
<name>A0ACC2WZM5_9TREE</name>
<dbReference type="Proteomes" id="UP001234202">
    <property type="component" value="Unassembled WGS sequence"/>
</dbReference>
<accession>A0ACC2WZM5</accession>